<evidence type="ECO:0000256" key="1">
    <source>
        <dbReference type="ARBA" id="ARBA00010199"/>
    </source>
</evidence>
<dbReference type="PANTHER" id="PTHR11206">
    <property type="entry name" value="MULTIDRUG RESISTANCE PROTEIN"/>
    <property type="match status" value="1"/>
</dbReference>
<feature type="compositionally biased region" description="Basic and acidic residues" evidence="2">
    <location>
        <begin position="295"/>
        <end position="314"/>
    </location>
</feature>
<dbReference type="OrthoDB" id="2126698at2759"/>
<dbReference type="GO" id="GO:0042910">
    <property type="term" value="F:xenobiotic transmembrane transporter activity"/>
    <property type="evidence" value="ECO:0007669"/>
    <property type="project" value="InterPro"/>
</dbReference>
<feature type="region of interest" description="Disordered" evidence="2">
    <location>
        <begin position="138"/>
        <end position="338"/>
    </location>
</feature>
<name>A0A4P9Y6W2_9FUNG</name>
<feature type="region of interest" description="Disordered" evidence="2">
    <location>
        <begin position="68"/>
        <end position="121"/>
    </location>
</feature>
<feature type="region of interest" description="Disordered" evidence="2">
    <location>
        <begin position="565"/>
        <end position="587"/>
    </location>
</feature>
<accession>A0A4P9Y6W2</accession>
<dbReference type="Pfam" id="PF01554">
    <property type="entry name" value="MatE"/>
    <property type="match status" value="1"/>
</dbReference>
<sequence length="602" mass="64248">MPSSSGTFLRPRGSTLSRFDTAFDWDSDFEEGFMCDDDFLESTYPHITHQRSAATAPVAAPALGQPHTLEAKAAHQEAMQQEALQQQEVAQQQEVVEQKEAVQSVEVSAPSTKEALSEAPAALSQKIQVPILASTQEAPLIPSEKLPSSPVAKPVESPGQPPSRPAPILLHHPSDLGSGRITLSSTSMAKRLTNPPPSPVAEETESAVSPIPITSSSSSSSNSHIEPPSRPMTPLSPSSTRASAQSDCETLAERVPDLLFPLPPATPPLSRLGVSMDPARDSIHPGPPSLSDMSCPKEEAMGEEKVEEKTVKEEIIEEEVVEEKEKEDSGPPLLVITAPSSPALTVDMSRDLTESIDDPALLAPPAFYSDDDDDEDTAWDSDVEEEGYERDEEEEDEREEVDGVFLTQGSPATSDLHLEEGNEQNQVQEGLTSEAAQQPETWAEEDTPLLQTTRSASTSGEDRPSPPARLSWKEAGLVLDRTVPISLACLLTQALPLVSLISIGHLGKEALASAALGNLITAVTGQAIVTGVGSAVDTLCSQAYGYGQKGSPLLEDDLSSEIASSSLTEESESGVEENTLTETELLITDEADSRDRCSLILK</sequence>
<dbReference type="AlphaFoldDB" id="A0A4P9Y6W2"/>
<feature type="compositionally biased region" description="Low complexity" evidence="2">
    <location>
        <begin position="576"/>
        <end position="586"/>
    </location>
</feature>
<evidence type="ECO:0000256" key="2">
    <source>
        <dbReference type="SAM" id="MobiDB-lite"/>
    </source>
</evidence>
<dbReference type="EMBL" id="KZ987819">
    <property type="protein sequence ID" value="RKP14552.1"/>
    <property type="molecule type" value="Genomic_DNA"/>
</dbReference>
<gene>
    <name evidence="3" type="ORF">BJ684DRAFT_15122</name>
</gene>
<comment type="similarity">
    <text evidence="1">Belongs to the multi antimicrobial extrusion (MATE) (TC 2.A.66.1) family.</text>
</comment>
<keyword evidence="4" id="KW-1185">Reference proteome</keyword>
<dbReference type="GO" id="GO:0015297">
    <property type="term" value="F:antiporter activity"/>
    <property type="evidence" value="ECO:0007669"/>
    <property type="project" value="InterPro"/>
</dbReference>
<evidence type="ECO:0000313" key="4">
    <source>
        <dbReference type="Proteomes" id="UP000267251"/>
    </source>
</evidence>
<feature type="region of interest" description="Disordered" evidence="2">
    <location>
        <begin position="421"/>
        <end position="469"/>
    </location>
</feature>
<feature type="compositionally biased region" description="Acidic residues" evidence="2">
    <location>
        <begin position="369"/>
        <end position="402"/>
    </location>
</feature>
<feature type="compositionally biased region" description="Low complexity" evidence="2">
    <location>
        <begin position="206"/>
        <end position="226"/>
    </location>
</feature>
<organism evidence="3 4">
    <name type="scientific">Piptocephalis cylindrospora</name>
    <dbReference type="NCBI Taxonomy" id="1907219"/>
    <lineage>
        <taxon>Eukaryota</taxon>
        <taxon>Fungi</taxon>
        <taxon>Fungi incertae sedis</taxon>
        <taxon>Zoopagomycota</taxon>
        <taxon>Zoopagomycotina</taxon>
        <taxon>Zoopagomycetes</taxon>
        <taxon>Zoopagales</taxon>
        <taxon>Piptocephalidaceae</taxon>
        <taxon>Piptocephalis</taxon>
    </lineage>
</organism>
<feature type="region of interest" description="Disordered" evidence="2">
    <location>
        <begin position="355"/>
        <end position="403"/>
    </location>
</feature>
<dbReference type="InterPro" id="IPR002528">
    <property type="entry name" value="MATE_fam"/>
</dbReference>
<evidence type="ECO:0000313" key="3">
    <source>
        <dbReference type="EMBL" id="RKP14552.1"/>
    </source>
</evidence>
<feature type="compositionally biased region" description="Low complexity" evidence="2">
    <location>
        <begin position="76"/>
        <end position="107"/>
    </location>
</feature>
<feature type="compositionally biased region" description="Polar residues" evidence="2">
    <location>
        <begin position="449"/>
        <end position="459"/>
    </location>
</feature>
<dbReference type="GO" id="GO:0016020">
    <property type="term" value="C:membrane"/>
    <property type="evidence" value="ECO:0007669"/>
    <property type="project" value="InterPro"/>
</dbReference>
<protein>
    <submittedName>
        <fullName evidence="3">Uncharacterized protein</fullName>
    </submittedName>
</protein>
<feature type="non-terminal residue" evidence="3">
    <location>
        <position position="602"/>
    </location>
</feature>
<reference evidence="4" key="1">
    <citation type="journal article" date="2018" name="Nat. Microbiol.">
        <title>Leveraging single-cell genomics to expand the fungal tree of life.</title>
        <authorList>
            <person name="Ahrendt S.R."/>
            <person name="Quandt C.A."/>
            <person name="Ciobanu D."/>
            <person name="Clum A."/>
            <person name="Salamov A."/>
            <person name="Andreopoulos B."/>
            <person name="Cheng J.F."/>
            <person name="Woyke T."/>
            <person name="Pelin A."/>
            <person name="Henrissat B."/>
            <person name="Reynolds N.K."/>
            <person name="Benny G.L."/>
            <person name="Smith M.E."/>
            <person name="James T.Y."/>
            <person name="Grigoriev I.V."/>
        </authorList>
    </citation>
    <scope>NUCLEOTIDE SEQUENCE [LARGE SCALE GENOMIC DNA]</scope>
</reference>
<feature type="compositionally biased region" description="Polar residues" evidence="2">
    <location>
        <begin position="235"/>
        <end position="248"/>
    </location>
</feature>
<proteinExistence type="inferred from homology"/>
<dbReference type="Proteomes" id="UP000267251">
    <property type="component" value="Unassembled WGS sequence"/>
</dbReference>